<keyword evidence="3 6" id="KW-0812">Transmembrane</keyword>
<evidence type="ECO:0000256" key="5">
    <source>
        <dbReference type="ARBA" id="ARBA00023136"/>
    </source>
</evidence>
<name>A0A1G2DI32_9BACT</name>
<keyword evidence="5 6" id="KW-0472">Membrane</keyword>
<dbReference type="GO" id="GO:0005886">
    <property type="term" value="C:plasma membrane"/>
    <property type="evidence" value="ECO:0007669"/>
    <property type="project" value="UniProtKB-SubCell"/>
</dbReference>
<evidence type="ECO:0000256" key="2">
    <source>
        <dbReference type="ARBA" id="ARBA00022475"/>
    </source>
</evidence>
<feature type="transmembrane region" description="Helical" evidence="6">
    <location>
        <begin position="160"/>
        <end position="179"/>
    </location>
</feature>
<feature type="transmembrane region" description="Helical" evidence="6">
    <location>
        <begin position="100"/>
        <end position="117"/>
    </location>
</feature>
<proteinExistence type="predicted"/>
<evidence type="ECO:0000313" key="8">
    <source>
        <dbReference type="EMBL" id="OGZ13305.1"/>
    </source>
</evidence>
<feature type="domain" description="VTT" evidence="7">
    <location>
        <begin position="30"/>
        <end position="151"/>
    </location>
</feature>
<dbReference type="Pfam" id="PF09335">
    <property type="entry name" value="VTT_dom"/>
    <property type="match status" value="1"/>
</dbReference>
<evidence type="ECO:0000259" key="7">
    <source>
        <dbReference type="Pfam" id="PF09335"/>
    </source>
</evidence>
<dbReference type="EMBL" id="MHLO01000005">
    <property type="protein sequence ID" value="OGZ13305.1"/>
    <property type="molecule type" value="Genomic_DNA"/>
</dbReference>
<evidence type="ECO:0000256" key="1">
    <source>
        <dbReference type="ARBA" id="ARBA00004651"/>
    </source>
</evidence>
<reference evidence="8 9" key="1">
    <citation type="journal article" date="2016" name="Nat. Commun.">
        <title>Thousands of microbial genomes shed light on interconnected biogeochemical processes in an aquifer system.</title>
        <authorList>
            <person name="Anantharaman K."/>
            <person name="Brown C.T."/>
            <person name="Hug L.A."/>
            <person name="Sharon I."/>
            <person name="Castelle C.J."/>
            <person name="Probst A.J."/>
            <person name="Thomas B.C."/>
            <person name="Singh A."/>
            <person name="Wilkins M.J."/>
            <person name="Karaoz U."/>
            <person name="Brodie E.L."/>
            <person name="Williams K.H."/>
            <person name="Hubbard S.S."/>
            <person name="Banfield J.F."/>
        </authorList>
    </citation>
    <scope>NUCLEOTIDE SEQUENCE [LARGE SCALE GENOMIC DNA]</scope>
</reference>
<dbReference type="Proteomes" id="UP000178636">
    <property type="component" value="Unassembled WGS sequence"/>
</dbReference>
<dbReference type="PANTHER" id="PTHR42709:SF6">
    <property type="entry name" value="UNDECAPRENYL PHOSPHATE TRANSPORTER A"/>
    <property type="match status" value="1"/>
</dbReference>
<comment type="subcellular location">
    <subcellularLocation>
        <location evidence="1">Cell membrane</location>
        <topology evidence="1">Multi-pass membrane protein</topology>
    </subcellularLocation>
</comment>
<keyword evidence="4 6" id="KW-1133">Transmembrane helix</keyword>
<dbReference type="AlphaFoldDB" id="A0A1G2DI32"/>
<dbReference type="InterPro" id="IPR032816">
    <property type="entry name" value="VTT_dom"/>
</dbReference>
<gene>
    <name evidence="8" type="ORF">A3C93_00100</name>
</gene>
<feature type="transmembrane region" description="Helical" evidence="6">
    <location>
        <begin position="6"/>
        <end position="25"/>
    </location>
</feature>
<dbReference type="PANTHER" id="PTHR42709">
    <property type="entry name" value="ALKALINE PHOSPHATASE LIKE PROTEIN"/>
    <property type="match status" value="1"/>
</dbReference>
<dbReference type="InterPro" id="IPR051311">
    <property type="entry name" value="DedA_domain"/>
</dbReference>
<dbReference type="STRING" id="1798664.A3C93_00100"/>
<feature type="transmembrane region" description="Helical" evidence="6">
    <location>
        <begin position="129"/>
        <end position="154"/>
    </location>
</feature>
<evidence type="ECO:0000256" key="3">
    <source>
        <dbReference type="ARBA" id="ARBA00022692"/>
    </source>
</evidence>
<protein>
    <recommendedName>
        <fullName evidence="7">VTT domain-containing protein</fullName>
    </recommendedName>
</protein>
<accession>A0A1G2DI32</accession>
<evidence type="ECO:0000256" key="4">
    <source>
        <dbReference type="ARBA" id="ARBA00022989"/>
    </source>
</evidence>
<comment type="caution">
    <text evidence="8">The sequence shown here is derived from an EMBL/GenBank/DDBJ whole genome shotgun (WGS) entry which is preliminary data.</text>
</comment>
<organism evidence="8 9">
    <name type="scientific">Candidatus Lloydbacteria bacterium RIFCSPHIGHO2_02_FULL_54_17</name>
    <dbReference type="NCBI Taxonomy" id="1798664"/>
    <lineage>
        <taxon>Bacteria</taxon>
        <taxon>Candidatus Lloydiibacteriota</taxon>
    </lineage>
</organism>
<keyword evidence="2" id="KW-1003">Cell membrane</keyword>
<evidence type="ECO:0000313" key="9">
    <source>
        <dbReference type="Proteomes" id="UP000178636"/>
    </source>
</evidence>
<feature type="transmembrane region" description="Helical" evidence="6">
    <location>
        <begin position="32"/>
        <end position="57"/>
    </location>
</feature>
<sequence>MDIESIIRVSSYGGIFLLMLANGFISFPSSQILYIIVGYFVSTGYLALLPASLVGALGNTGGNILLYEAVRAHGIRYIERFKIFRPEDVRKVEVVFKKKGLWFLFIGKLLPAIKVFVPIPAGVGRVHRGAFAGIMFVASWFWSFIFIAIGYFFGKGAEMWRSYGIVLMIVAFTVVFLFYRYMNSRAITDELGADPLHLETPLAKTDK</sequence>
<evidence type="ECO:0000256" key="6">
    <source>
        <dbReference type="SAM" id="Phobius"/>
    </source>
</evidence>